<evidence type="ECO:0000313" key="1">
    <source>
        <dbReference type="EMBL" id="SDJ85464.1"/>
    </source>
</evidence>
<protein>
    <submittedName>
        <fullName evidence="1">Uncharacterized protein</fullName>
    </submittedName>
</protein>
<reference evidence="1 2" key="1">
    <citation type="submission" date="2016-10" db="EMBL/GenBank/DDBJ databases">
        <authorList>
            <person name="de Groot N.N."/>
        </authorList>
    </citation>
    <scope>NUCLEOTIDE SEQUENCE [LARGE SCALE GENOMIC DNA]</scope>
    <source>
        <strain evidence="1 2">CGMCC 1.5382</strain>
    </source>
</reference>
<dbReference type="EMBL" id="FNFU01000001">
    <property type="protein sequence ID" value="SDJ85464.1"/>
    <property type="molecule type" value="Genomic_DNA"/>
</dbReference>
<dbReference type="STRING" id="386301.SAMN05216282_10185"/>
<proteinExistence type="predicted"/>
<dbReference type="RefSeq" id="WP_092321116.1">
    <property type="nucleotide sequence ID" value="NZ_FNFU01000001.1"/>
</dbReference>
<dbReference type="AlphaFoldDB" id="A0A1G8X4V1"/>
<name>A0A1G8X4V1_9MICO</name>
<gene>
    <name evidence="1" type="ORF">SAMN05216282_10185</name>
</gene>
<accession>A0A1G8X4V1</accession>
<sequence length="74" mass="7689">MPKHSAGILLYRFADAAGSVASVADAAAADVVTDDVPGPVARSLEVWLVHMGGPFWARKGAGAWVELSRRPGSD</sequence>
<evidence type="ECO:0000313" key="2">
    <source>
        <dbReference type="Proteomes" id="UP000198701"/>
    </source>
</evidence>
<dbReference type="Proteomes" id="UP000198701">
    <property type="component" value="Unassembled WGS sequence"/>
</dbReference>
<keyword evidence="2" id="KW-1185">Reference proteome</keyword>
<organism evidence="1 2">
    <name type="scientific">Cryobacterium psychrotolerans</name>
    <dbReference type="NCBI Taxonomy" id="386301"/>
    <lineage>
        <taxon>Bacteria</taxon>
        <taxon>Bacillati</taxon>
        <taxon>Actinomycetota</taxon>
        <taxon>Actinomycetes</taxon>
        <taxon>Micrococcales</taxon>
        <taxon>Microbacteriaceae</taxon>
        <taxon>Cryobacterium</taxon>
    </lineage>
</organism>